<accession>C7N6X0</accession>
<evidence type="ECO:0000313" key="3">
    <source>
        <dbReference type="Proteomes" id="UP000002026"/>
    </source>
</evidence>
<reference evidence="2 3" key="1">
    <citation type="journal article" date="2009" name="Stand. Genomic Sci.">
        <title>Complete genome sequence of Slackia heliotrinireducens type strain (RHS 1).</title>
        <authorList>
            <person name="Pukall R."/>
            <person name="Lapidus A."/>
            <person name="Nolan M."/>
            <person name="Copeland A."/>
            <person name="Glavina Del Rio T."/>
            <person name="Lucas S."/>
            <person name="Chen F."/>
            <person name="Tice H."/>
            <person name="Cheng J.F."/>
            <person name="Chertkov O."/>
            <person name="Bruce D."/>
            <person name="Goodwin L."/>
            <person name="Kuske C."/>
            <person name="Brettin T."/>
            <person name="Detter J.C."/>
            <person name="Han C."/>
            <person name="Pitluck S."/>
            <person name="Pati A."/>
            <person name="Mavrommatis K."/>
            <person name="Ivanova N."/>
            <person name="Ovchinnikova G."/>
            <person name="Chen A."/>
            <person name="Palaniappan K."/>
            <person name="Schneider S."/>
            <person name="Rohde M."/>
            <person name="Chain P."/>
            <person name="D'haeseleer P."/>
            <person name="Goker M."/>
            <person name="Bristow J."/>
            <person name="Eisen J.A."/>
            <person name="Markowitz V."/>
            <person name="Kyrpides N.C."/>
            <person name="Klenk H.P."/>
            <person name="Hugenholtz P."/>
        </authorList>
    </citation>
    <scope>NUCLEOTIDE SEQUENCE [LARGE SCALE GENOMIC DNA]</scope>
    <source>
        <strain evidence="3">ATCC 29202 / DSM 20476 / NCTC 11029 / RHS 1</strain>
    </source>
</reference>
<name>C7N6X0_SLAHD</name>
<protein>
    <submittedName>
        <fullName evidence="2">Uncharacterized protein</fullName>
    </submittedName>
</protein>
<dbReference type="KEGG" id="shi:Shel_16360"/>
<dbReference type="AlphaFoldDB" id="C7N6X0"/>
<feature type="compositionally biased region" description="Basic residues" evidence="1">
    <location>
        <begin position="10"/>
        <end position="20"/>
    </location>
</feature>
<dbReference type="Proteomes" id="UP000002026">
    <property type="component" value="Chromosome"/>
</dbReference>
<sequence length="75" mass="8241">MSFGGPFAKATRRRTGRRPSRIPQDAGIIGIVAMANDSWPHRRMHMQRPSSVRPPCFHLLRTARSGSASSGIGIK</sequence>
<dbReference type="HOGENOM" id="CLU_2669105_0_0_11"/>
<evidence type="ECO:0000313" key="2">
    <source>
        <dbReference type="EMBL" id="ACV22655.1"/>
    </source>
</evidence>
<dbReference type="EMBL" id="CP001684">
    <property type="protein sequence ID" value="ACV22655.1"/>
    <property type="molecule type" value="Genomic_DNA"/>
</dbReference>
<proteinExistence type="predicted"/>
<organism evidence="2 3">
    <name type="scientific">Slackia heliotrinireducens (strain ATCC 29202 / DSM 20476 / NCTC 11029 / RHS 1)</name>
    <name type="common">Peptococcus heliotrinreducens</name>
    <dbReference type="NCBI Taxonomy" id="471855"/>
    <lineage>
        <taxon>Bacteria</taxon>
        <taxon>Bacillati</taxon>
        <taxon>Actinomycetota</taxon>
        <taxon>Coriobacteriia</taxon>
        <taxon>Eggerthellales</taxon>
        <taxon>Eggerthellaceae</taxon>
        <taxon>Slackia</taxon>
    </lineage>
</organism>
<keyword evidence="3" id="KW-1185">Reference proteome</keyword>
<gene>
    <name evidence="2" type="ordered locus">Shel_16360</name>
</gene>
<evidence type="ECO:0000256" key="1">
    <source>
        <dbReference type="SAM" id="MobiDB-lite"/>
    </source>
</evidence>
<feature type="region of interest" description="Disordered" evidence="1">
    <location>
        <begin position="1"/>
        <end position="24"/>
    </location>
</feature>
<dbReference type="STRING" id="471855.Shel_16360"/>